<reference evidence="1" key="1">
    <citation type="submission" date="2020-04" db="EMBL/GenBank/DDBJ databases">
        <authorList>
            <person name="Chiriac C."/>
            <person name="Salcher M."/>
            <person name="Ghai R."/>
            <person name="Kavagutti S V."/>
        </authorList>
    </citation>
    <scope>NUCLEOTIDE SEQUENCE</scope>
</reference>
<sequence>MDDDDTQVYKDDGNALLIAYQSGYYDGKKAALTGLEQNFCPRCGKRTKDIHTCTPPQGVPDA</sequence>
<protein>
    <submittedName>
        <fullName evidence="1">Uncharacterized protein</fullName>
    </submittedName>
</protein>
<organism evidence="1">
    <name type="scientific">uncultured Caudovirales phage</name>
    <dbReference type="NCBI Taxonomy" id="2100421"/>
    <lineage>
        <taxon>Viruses</taxon>
        <taxon>Duplodnaviria</taxon>
        <taxon>Heunggongvirae</taxon>
        <taxon>Uroviricota</taxon>
        <taxon>Caudoviricetes</taxon>
        <taxon>Peduoviridae</taxon>
        <taxon>Maltschvirus</taxon>
        <taxon>Maltschvirus maltsch</taxon>
    </lineage>
</organism>
<proteinExistence type="predicted"/>
<dbReference type="EMBL" id="LR796253">
    <property type="protein sequence ID" value="CAB4131821.1"/>
    <property type="molecule type" value="Genomic_DNA"/>
</dbReference>
<accession>A0A6J5LC05</accession>
<name>A0A6J5LC05_9CAUD</name>
<evidence type="ECO:0000313" key="1">
    <source>
        <dbReference type="EMBL" id="CAB4131821.1"/>
    </source>
</evidence>
<gene>
    <name evidence="1" type="ORF">UFOVP125_31</name>
</gene>